<accession>A0A3R9P7A1</accession>
<feature type="signal peptide" evidence="1">
    <location>
        <begin position="1"/>
        <end position="22"/>
    </location>
</feature>
<gene>
    <name evidence="2" type="ORF">EI293_00935</name>
</gene>
<dbReference type="Proteomes" id="UP000270291">
    <property type="component" value="Unassembled WGS sequence"/>
</dbReference>
<proteinExistence type="predicted"/>
<evidence type="ECO:0008006" key="4">
    <source>
        <dbReference type="Google" id="ProtNLM"/>
    </source>
</evidence>
<evidence type="ECO:0000313" key="2">
    <source>
        <dbReference type="EMBL" id="RSK45768.1"/>
    </source>
</evidence>
<sequence length="289" mass="32024">MSSRKTSSLLFTLLTLSAPGFAQTRPAAADVMIVGCDHFNQIYKADKPTTDVLTAQGQQEISRFTAAIARYRPDMLAVEALPEEQPRLDSLYALYRQDKLDLATMPGGRSEIYQVAFRLGKQLQLPRIYCTNAPGGTSQGILRTGQNIALYQQAGAELSQVAGAKRAGLEDGSLPLYRYLAAINQPEVYNLVYRLRYVTPARVTNSRFTNPDAAVDTAFIDPRYIGAELISVFKNRDYKIYSNIVTQALTAQPKRVLALFGAAHIGSLQSIFASDPEFRVVESRKYLKQ</sequence>
<evidence type="ECO:0000313" key="3">
    <source>
        <dbReference type="Proteomes" id="UP000270291"/>
    </source>
</evidence>
<reference evidence="2 3" key="1">
    <citation type="submission" date="2018-12" db="EMBL/GenBank/DDBJ databases">
        <authorList>
            <person name="Feng G."/>
            <person name="Zhu H."/>
        </authorList>
    </citation>
    <scope>NUCLEOTIDE SEQUENCE [LARGE SCALE GENOMIC DNA]</scope>
    <source>
        <strain evidence="2 3">LMG 26000</strain>
    </source>
</reference>
<dbReference type="AlphaFoldDB" id="A0A3R9P7A1"/>
<keyword evidence="3" id="KW-1185">Reference proteome</keyword>
<dbReference type="OrthoDB" id="661563at2"/>
<dbReference type="Pfam" id="PF18950">
    <property type="entry name" value="DUF5694"/>
    <property type="match status" value="1"/>
</dbReference>
<dbReference type="InterPro" id="IPR043749">
    <property type="entry name" value="DUF5694"/>
</dbReference>
<dbReference type="RefSeq" id="WP_125434827.1">
    <property type="nucleotide sequence ID" value="NZ_RWIU01000001.1"/>
</dbReference>
<evidence type="ECO:0000256" key="1">
    <source>
        <dbReference type="SAM" id="SignalP"/>
    </source>
</evidence>
<name>A0A3R9P7A1_9BACT</name>
<protein>
    <recommendedName>
        <fullName evidence="4">TraB/GumN family protein</fullName>
    </recommendedName>
</protein>
<dbReference type="EMBL" id="RWIU01000001">
    <property type="protein sequence ID" value="RSK45768.1"/>
    <property type="molecule type" value="Genomic_DNA"/>
</dbReference>
<comment type="caution">
    <text evidence="2">The sequence shown here is derived from an EMBL/GenBank/DDBJ whole genome shotgun (WGS) entry which is preliminary data.</text>
</comment>
<keyword evidence="1" id="KW-0732">Signal</keyword>
<feature type="chain" id="PRO_5018684307" description="TraB/GumN family protein" evidence="1">
    <location>
        <begin position="23"/>
        <end position="289"/>
    </location>
</feature>
<organism evidence="2 3">
    <name type="scientific">Hymenobacter perfusus</name>
    <dbReference type="NCBI Taxonomy" id="1236770"/>
    <lineage>
        <taxon>Bacteria</taxon>
        <taxon>Pseudomonadati</taxon>
        <taxon>Bacteroidota</taxon>
        <taxon>Cytophagia</taxon>
        <taxon>Cytophagales</taxon>
        <taxon>Hymenobacteraceae</taxon>
        <taxon>Hymenobacter</taxon>
    </lineage>
</organism>